<dbReference type="Pfam" id="PF14360">
    <property type="entry name" value="PAP2_C"/>
    <property type="match status" value="1"/>
</dbReference>
<feature type="transmembrane region" description="Helical" evidence="10">
    <location>
        <begin position="203"/>
        <end position="224"/>
    </location>
</feature>
<evidence type="ECO:0000256" key="2">
    <source>
        <dbReference type="ARBA" id="ARBA00005441"/>
    </source>
</evidence>
<dbReference type="AlphaFoldDB" id="A0A834R953"/>
<dbReference type="InterPro" id="IPR045221">
    <property type="entry name" value="Sphingomyelin_synth-like"/>
</dbReference>
<feature type="region of interest" description="Disordered" evidence="9">
    <location>
        <begin position="1"/>
        <end position="32"/>
    </location>
</feature>
<accession>A0A834R953</accession>
<dbReference type="EnsemblMetazoa" id="SSS_7983s_mrna">
    <property type="protein sequence ID" value="KAF7493314.1"/>
    <property type="gene ID" value="SSS_7983"/>
</dbReference>
<keyword evidence="3 12" id="KW-0808">Transferase</keyword>
<dbReference type="InterPro" id="IPR025749">
    <property type="entry name" value="Sphingomyelin_synth-like_dom"/>
</dbReference>
<dbReference type="Proteomes" id="UP000070412">
    <property type="component" value="Unassembled WGS sequence"/>
</dbReference>
<organism evidence="12">
    <name type="scientific">Sarcoptes scabiei</name>
    <name type="common">Itch mite</name>
    <name type="synonym">Acarus scabiei</name>
    <dbReference type="NCBI Taxonomy" id="52283"/>
    <lineage>
        <taxon>Eukaryota</taxon>
        <taxon>Metazoa</taxon>
        <taxon>Ecdysozoa</taxon>
        <taxon>Arthropoda</taxon>
        <taxon>Chelicerata</taxon>
        <taxon>Arachnida</taxon>
        <taxon>Acari</taxon>
        <taxon>Acariformes</taxon>
        <taxon>Sarcoptiformes</taxon>
        <taxon>Astigmata</taxon>
        <taxon>Psoroptidia</taxon>
        <taxon>Sarcoptoidea</taxon>
        <taxon>Sarcoptidae</taxon>
        <taxon>Sarcoptinae</taxon>
        <taxon>Sarcoptes</taxon>
    </lineage>
</organism>
<keyword evidence="6 10" id="KW-1133">Transmembrane helix</keyword>
<dbReference type="PANTHER" id="PTHR21290">
    <property type="entry name" value="SPHINGOMYELIN SYNTHETASE"/>
    <property type="match status" value="1"/>
</dbReference>
<comment type="similarity">
    <text evidence="2">Belongs to the sphingomyelin synthase family.</text>
</comment>
<reference evidence="12" key="2">
    <citation type="submission" date="2020-01" db="EMBL/GenBank/DDBJ databases">
        <authorList>
            <person name="Korhonen P.K.K."/>
            <person name="Guangxu M.G."/>
            <person name="Wang T.W."/>
            <person name="Stroehlein A.J.S."/>
            <person name="Young N.D."/>
            <person name="Ang C.-S.A."/>
            <person name="Fernando D.W.F."/>
            <person name="Lu H.L."/>
            <person name="Taylor S.T."/>
            <person name="Ehtesham M.E.M."/>
            <person name="Najaraj S.H.N."/>
            <person name="Harsha G.H.G."/>
            <person name="Madugundu A.M."/>
            <person name="Renuse S.R."/>
            <person name="Holt D.H."/>
            <person name="Pandey A.P."/>
            <person name="Papenfuss A.P."/>
            <person name="Gasser R.B.G."/>
            <person name="Fischer K.F."/>
        </authorList>
    </citation>
    <scope>NUCLEOTIDE SEQUENCE</scope>
    <source>
        <strain evidence="12">SSS_KF_BRIS2020</strain>
    </source>
</reference>
<evidence type="ECO:0000313" key="14">
    <source>
        <dbReference type="Proteomes" id="UP000070412"/>
    </source>
</evidence>
<dbReference type="EMBL" id="WVUK01000056">
    <property type="protein sequence ID" value="KAF7493314.1"/>
    <property type="molecule type" value="Genomic_DNA"/>
</dbReference>
<feature type="compositionally biased region" description="Basic residues" evidence="9">
    <location>
        <begin position="50"/>
        <end position="64"/>
    </location>
</feature>
<dbReference type="GO" id="GO:0000139">
    <property type="term" value="C:Golgi membrane"/>
    <property type="evidence" value="ECO:0007669"/>
    <property type="project" value="TreeGrafter"/>
</dbReference>
<dbReference type="GO" id="GO:0033188">
    <property type="term" value="F:sphingomyelin synthase activity"/>
    <property type="evidence" value="ECO:0007669"/>
    <property type="project" value="TreeGrafter"/>
</dbReference>
<gene>
    <name evidence="12" type="ORF">SSS_7983</name>
</gene>
<feature type="region of interest" description="Disordered" evidence="9">
    <location>
        <begin position="50"/>
        <end position="70"/>
    </location>
</feature>
<evidence type="ECO:0000256" key="10">
    <source>
        <dbReference type="SAM" id="Phobius"/>
    </source>
</evidence>
<feature type="transmembrane region" description="Helical" evidence="10">
    <location>
        <begin position="308"/>
        <end position="329"/>
    </location>
</feature>
<feature type="transmembrane region" description="Helical" evidence="10">
    <location>
        <begin position="276"/>
        <end position="296"/>
    </location>
</feature>
<keyword evidence="4 10" id="KW-0812">Transmembrane</keyword>
<evidence type="ECO:0000259" key="11">
    <source>
        <dbReference type="Pfam" id="PF14360"/>
    </source>
</evidence>
<feature type="transmembrane region" description="Helical" evidence="10">
    <location>
        <begin position="156"/>
        <end position="179"/>
    </location>
</feature>
<evidence type="ECO:0000313" key="13">
    <source>
        <dbReference type="EnsemblMetazoa" id="KAF7493314.1"/>
    </source>
</evidence>
<keyword evidence="7" id="KW-0443">Lipid metabolism</keyword>
<proteinExistence type="inferred from homology"/>
<dbReference type="GO" id="GO:0005886">
    <property type="term" value="C:plasma membrane"/>
    <property type="evidence" value="ECO:0007669"/>
    <property type="project" value="TreeGrafter"/>
</dbReference>
<dbReference type="GO" id="GO:0006686">
    <property type="term" value="P:sphingomyelin biosynthetic process"/>
    <property type="evidence" value="ECO:0007669"/>
    <property type="project" value="TreeGrafter"/>
</dbReference>
<name>A0A834R953_SARSC</name>
<feature type="transmembrane region" description="Helical" evidence="10">
    <location>
        <begin position="335"/>
        <end position="357"/>
    </location>
</feature>
<evidence type="ECO:0000256" key="4">
    <source>
        <dbReference type="ARBA" id="ARBA00022692"/>
    </source>
</evidence>
<feature type="compositionally biased region" description="Basic and acidic residues" evidence="9">
    <location>
        <begin position="1"/>
        <end position="10"/>
    </location>
</feature>
<evidence type="ECO:0000256" key="8">
    <source>
        <dbReference type="ARBA" id="ARBA00023136"/>
    </source>
</evidence>
<keyword evidence="5" id="KW-0746">Sphingolipid metabolism</keyword>
<evidence type="ECO:0000256" key="1">
    <source>
        <dbReference type="ARBA" id="ARBA00004141"/>
    </source>
</evidence>
<evidence type="ECO:0000313" key="12">
    <source>
        <dbReference type="EMBL" id="KAF7493314.1"/>
    </source>
</evidence>
<reference evidence="14" key="1">
    <citation type="journal article" date="2020" name="PLoS Negl. Trop. Dis.">
        <title>High-quality nuclear genome for Sarcoptes scabiei-A critical resource for a neglected parasite.</title>
        <authorList>
            <person name="Korhonen P.K."/>
            <person name="Gasser R.B."/>
            <person name="Ma G."/>
            <person name="Wang T."/>
            <person name="Stroehlein A.J."/>
            <person name="Young N.D."/>
            <person name="Ang C.S."/>
            <person name="Fernando D.D."/>
            <person name="Lu H.C."/>
            <person name="Taylor S."/>
            <person name="Reynolds S.L."/>
            <person name="Mofiz E."/>
            <person name="Najaraj S.H."/>
            <person name="Gowda H."/>
            <person name="Madugundu A."/>
            <person name="Renuse S."/>
            <person name="Holt D."/>
            <person name="Pandey A."/>
            <person name="Papenfuss A.T."/>
            <person name="Fischer K."/>
        </authorList>
    </citation>
    <scope>NUCLEOTIDE SEQUENCE [LARGE SCALE GENOMIC DNA]</scope>
</reference>
<evidence type="ECO:0000256" key="6">
    <source>
        <dbReference type="ARBA" id="ARBA00022989"/>
    </source>
</evidence>
<evidence type="ECO:0000256" key="5">
    <source>
        <dbReference type="ARBA" id="ARBA00022919"/>
    </source>
</evidence>
<evidence type="ECO:0000256" key="9">
    <source>
        <dbReference type="SAM" id="MobiDB-lite"/>
    </source>
</evidence>
<dbReference type="GO" id="GO:0047493">
    <property type="term" value="F:ceramide cholinephosphotransferase activity"/>
    <property type="evidence" value="ECO:0007669"/>
    <property type="project" value="TreeGrafter"/>
</dbReference>
<keyword evidence="14" id="KW-1185">Reference proteome</keyword>
<evidence type="ECO:0000256" key="3">
    <source>
        <dbReference type="ARBA" id="ARBA00022679"/>
    </source>
</evidence>
<feature type="transmembrane region" description="Helical" evidence="10">
    <location>
        <begin position="362"/>
        <end position="383"/>
    </location>
</feature>
<dbReference type="OrthoDB" id="6510205at2759"/>
<protein>
    <submittedName>
        <fullName evidence="12">Phosphatidylcholine:ceramide cholinephosphotransferase 1</fullName>
    </submittedName>
</protein>
<sequence length="483" mass="56588">MANDVYRLRYDDDDDEDDERTLPSVLKPDENPSIILDRNKSIDVLDHHHNHHHNQHQLHHHHHPITNNLSRKTNNSVRIDVINNVDDERVNGDDPKHLDGMKNDQHNFYNNHHHSNLNPHLHSQPQNFSIDLENSVNLDDSQSSTSHHLSLCANRLSLFSSLIFLFLAVFINLGVLAIIHERVPYQQPPLPDMSFEILPHHDYALNICEYIIIFMSVSVMIMIFSHRFCWIIMPRLFIILGFLYLLRAICMASTQVPVSNPKYYCSPKINITEMNMFTLTKTILYRIIFMSVGMGLSVNGHHTYCGDYIFSGHTVILVTGDLFLMYYWLDGRKKLCFYIIRYLYHFLVATGIIAILIARGHYLVDVILGLILSKLFFVCYHSMCIHSMNLNQFQSDKLQDQFSSNHHPYNNQFHHSNRYARGTSTLIKTFNPNFHHNTHLNSWSLRIVQAFERNSIENQIIIKNDFRWPWTIFSKRSNLLMSI</sequence>
<dbReference type="GO" id="GO:0005789">
    <property type="term" value="C:endoplasmic reticulum membrane"/>
    <property type="evidence" value="ECO:0007669"/>
    <property type="project" value="TreeGrafter"/>
</dbReference>
<reference evidence="13" key="3">
    <citation type="submission" date="2022-06" db="UniProtKB">
        <authorList>
            <consortium name="EnsemblMetazoa"/>
        </authorList>
    </citation>
    <scope>IDENTIFICATION</scope>
</reference>
<dbReference type="PANTHER" id="PTHR21290:SF27">
    <property type="entry name" value="PHOSPHATIDYLCHOLINE:CERAMIDE CHOLINEPHOSPHOTRANSFERASE 1"/>
    <property type="match status" value="1"/>
</dbReference>
<keyword evidence="8 10" id="KW-0472">Membrane</keyword>
<feature type="domain" description="Sphingomyelin synthase-like" evidence="11">
    <location>
        <begin position="305"/>
        <end position="381"/>
    </location>
</feature>
<evidence type="ECO:0000256" key="7">
    <source>
        <dbReference type="ARBA" id="ARBA00023098"/>
    </source>
</evidence>
<comment type="subcellular location">
    <subcellularLocation>
        <location evidence="1">Membrane</location>
        <topology evidence="1">Multi-pass membrane protein</topology>
    </subcellularLocation>
</comment>
<dbReference type="GO" id="GO:0046513">
    <property type="term" value="P:ceramide biosynthetic process"/>
    <property type="evidence" value="ECO:0007669"/>
    <property type="project" value="TreeGrafter"/>
</dbReference>